<reference evidence="2" key="1">
    <citation type="submission" date="2018-02" db="EMBL/GenBank/DDBJ databases">
        <authorList>
            <person name="Moore K."/>
            <person name="Momper L."/>
        </authorList>
    </citation>
    <scope>NUCLEOTIDE SEQUENCE [LARGE SCALE GENOMIC DNA]</scope>
    <source>
        <strain evidence="2">ULC18</strain>
    </source>
</reference>
<protein>
    <recommendedName>
        <fullName evidence="3">DUF3386 domain-containing protein</fullName>
    </recommendedName>
</protein>
<name>A0A2T1DZL7_9CYAN</name>
<proteinExistence type="predicted"/>
<keyword evidence="2" id="KW-1185">Reference proteome</keyword>
<dbReference type="EMBL" id="PVWK01000118">
    <property type="protein sequence ID" value="PSB25922.1"/>
    <property type="molecule type" value="Genomic_DNA"/>
</dbReference>
<evidence type="ECO:0008006" key="3">
    <source>
        <dbReference type="Google" id="ProtNLM"/>
    </source>
</evidence>
<dbReference type="InterPro" id="IPR021809">
    <property type="entry name" value="DUF3386"/>
</dbReference>
<accession>A0A2T1DZL7</accession>
<comment type="caution">
    <text evidence="1">The sequence shown here is derived from an EMBL/GenBank/DDBJ whole genome shotgun (WGS) entry which is preliminary data.</text>
</comment>
<reference evidence="1 2" key="2">
    <citation type="submission" date="2018-03" db="EMBL/GenBank/DDBJ databases">
        <title>The ancient ancestry and fast evolution of plastids.</title>
        <authorList>
            <person name="Moore K.R."/>
            <person name="Magnabosco C."/>
            <person name="Momper L."/>
            <person name="Gold D.A."/>
            <person name="Bosak T."/>
            <person name="Fournier G.P."/>
        </authorList>
    </citation>
    <scope>NUCLEOTIDE SEQUENCE [LARGE SCALE GENOMIC DNA]</scope>
    <source>
        <strain evidence="1 2">ULC18</strain>
    </source>
</reference>
<evidence type="ECO:0000313" key="2">
    <source>
        <dbReference type="Proteomes" id="UP000239576"/>
    </source>
</evidence>
<dbReference type="AlphaFoldDB" id="A0A2T1DZL7"/>
<dbReference type="Proteomes" id="UP000239576">
    <property type="component" value="Unassembled WGS sequence"/>
</dbReference>
<dbReference type="OrthoDB" id="447919at2"/>
<dbReference type="RefSeq" id="WP_106258476.1">
    <property type="nucleotide sequence ID" value="NZ_CAWNSW010000038.1"/>
</dbReference>
<dbReference type="Pfam" id="PF11866">
    <property type="entry name" value="DUF3386"/>
    <property type="match status" value="1"/>
</dbReference>
<organism evidence="1 2">
    <name type="scientific">Stenomitos frigidus ULC18</name>
    <dbReference type="NCBI Taxonomy" id="2107698"/>
    <lineage>
        <taxon>Bacteria</taxon>
        <taxon>Bacillati</taxon>
        <taxon>Cyanobacteriota</taxon>
        <taxon>Cyanophyceae</taxon>
        <taxon>Leptolyngbyales</taxon>
        <taxon>Leptolyngbyaceae</taxon>
        <taxon>Stenomitos</taxon>
    </lineage>
</organism>
<sequence length="216" mass="24301">MTETLSARELFRAAYENRYTWDSSFPGYSTDITVKQGDQLYTGKAHIDHDLTYEITDVSDEKANELIKGQVWEIAVHRVRKPFEETHGKNVFELGETDETGAIAISVSGKAMGDGYKVRNNEVSLVHRHIHGVVVTINTFSTIGTGEGYLAERYDSVYHDAKTGELKGSSQSEDTYEKIGKYYILTRRVIKEDQQGALIVTEYGFSHIKLLEPVAV</sequence>
<evidence type="ECO:0000313" key="1">
    <source>
        <dbReference type="EMBL" id="PSB25922.1"/>
    </source>
</evidence>
<gene>
    <name evidence="1" type="ORF">C7B82_21530</name>
</gene>